<reference evidence="1 2" key="1">
    <citation type="submission" date="2018-04" db="EMBL/GenBank/DDBJ databases">
        <title>Novel actinobacteria from marine sediment.</title>
        <authorList>
            <person name="Ng Z.Y."/>
            <person name="Tan G.Y.A."/>
        </authorList>
    </citation>
    <scope>NUCLEOTIDE SEQUENCE [LARGE SCALE GENOMIC DNA]</scope>
    <source>
        <strain evidence="1 2">TPS81</strain>
    </source>
</reference>
<sequence length="61" mass="6701">MNTEKCCLDGADAAMRALLARAREEAEDEWRARLTRRLLAEAAQGADARRLADDLGLRGGE</sequence>
<dbReference type="RefSeq" id="WP_114399772.1">
    <property type="nucleotide sequence ID" value="NZ_QEIM01000152.1"/>
</dbReference>
<gene>
    <name evidence="1" type="ORF">DEF24_18440</name>
</gene>
<dbReference type="AlphaFoldDB" id="A0A368T229"/>
<dbReference type="EMBL" id="QEIN01000153">
    <property type="protein sequence ID" value="RCV55125.1"/>
    <property type="molecule type" value="Genomic_DNA"/>
</dbReference>
<organism evidence="1 2">
    <name type="scientific">Marinitenerispora sediminis</name>
    <dbReference type="NCBI Taxonomy" id="1931232"/>
    <lineage>
        <taxon>Bacteria</taxon>
        <taxon>Bacillati</taxon>
        <taxon>Actinomycetota</taxon>
        <taxon>Actinomycetes</taxon>
        <taxon>Streptosporangiales</taxon>
        <taxon>Nocardiopsidaceae</taxon>
        <taxon>Marinitenerispora</taxon>
    </lineage>
</organism>
<name>A0A368T229_9ACTN</name>
<accession>A0A368T229</accession>
<comment type="caution">
    <text evidence="1">The sequence shown here is derived from an EMBL/GenBank/DDBJ whole genome shotgun (WGS) entry which is preliminary data.</text>
</comment>
<protein>
    <submittedName>
        <fullName evidence="1">Uncharacterized protein</fullName>
    </submittedName>
</protein>
<evidence type="ECO:0000313" key="2">
    <source>
        <dbReference type="Proteomes" id="UP000253318"/>
    </source>
</evidence>
<proteinExistence type="predicted"/>
<dbReference type="Proteomes" id="UP000253318">
    <property type="component" value="Unassembled WGS sequence"/>
</dbReference>
<evidence type="ECO:0000313" key="1">
    <source>
        <dbReference type="EMBL" id="RCV55125.1"/>
    </source>
</evidence>
<keyword evidence="2" id="KW-1185">Reference proteome</keyword>